<feature type="transmembrane region" description="Helical" evidence="7">
    <location>
        <begin position="154"/>
        <end position="174"/>
    </location>
</feature>
<evidence type="ECO:0000256" key="5">
    <source>
        <dbReference type="ARBA" id="ARBA00023136"/>
    </source>
</evidence>
<evidence type="ECO:0000259" key="8">
    <source>
        <dbReference type="Pfam" id="PF00892"/>
    </source>
</evidence>
<keyword evidence="3 7" id="KW-0812">Transmembrane</keyword>
<gene>
    <name evidence="9" type="ORF">DMH04_25135</name>
</gene>
<keyword evidence="5 7" id="KW-0472">Membrane</keyword>
<feature type="domain" description="EamA" evidence="8">
    <location>
        <begin position="183"/>
        <end position="319"/>
    </location>
</feature>
<evidence type="ECO:0000313" key="9">
    <source>
        <dbReference type="EMBL" id="RSM82498.1"/>
    </source>
</evidence>
<evidence type="ECO:0000313" key="10">
    <source>
        <dbReference type="Proteomes" id="UP000287547"/>
    </source>
</evidence>
<feature type="domain" description="EamA" evidence="8">
    <location>
        <begin position="41"/>
        <end position="171"/>
    </location>
</feature>
<dbReference type="EMBL" id="QHKI01000022">
    <property type="protein sequence ID" value="RSM82498.1"/>
    <property type="molecule type" value="Genomic_DNA"/>
</dbReference>
<evidence type="ECO:0000256" key="2">
    <source>
        <dbReference type="ARBA" id="ARBA00007362"/>
    </source>
</evidence>
<proteinExistence type="inferred from homology"/>
<dbReference type="SUPFAM" id="SSF103481">
    <property type="entry name" value="Multidrug resistance efflux transporter EmrE"/>
    <property type="match status" value="2"/>
</dbReference>
<feature type="transmembrane region" description="Helical" evidence="7">
    <location>
        <begin position="302"/>
        <end position="321"/>
    </location>
</feature>
<organism evidence="9 10">
    <name type="scientific">Kibdelosporangium aridum</name>
    <dbReference type="NCBI Taxonomy" id="2030"/>
    <lineage>
        <taxon>Bacteria</taxon>
        <taxon>Bacillati</taxon>
        <taxon>Actinomycetota</taxon>
        <taxon>Actinomycetes</taxon>
        <taxon>Pseudonocardiales</taxon>
        <taxon>Pseudonocardiaceae</taxon>
        <taxon>Kibdelosporangium</taxon>
    </lineage>
</organism>
<feature type="transmembrane region" description="Helical" evidence="7">
    <location>
        <begin position="37"/>
        <end position="58"/>
    </location>
</feature>
<name>A0A428Z634_KIBAR</name>
<feature type="region of interest" description="Disordered" evidence="6">
    <location>
        <begin position="1"/>
        <end position="23"/>
    </location>
</feature>
<comment type="caution">
    <text evidence="9">The sequence shown here is derived from an EMBL/GenBank/DDBJ whole genome shotgun (WGS) entry which is preliminary data.</text>
</comment>
<comment type="similarity">
    <text evidence="2">Belongs to the EamA transporter family.</text>
</comment>
<feature type="transmembrane region" description="Helical" evidence="7">
    <location>
        <begin position="70"/>
        <end position="89"/>
    </location>
</feature>
<sequence>MASTGRSASRRYRTHSTPPLCAHERSRPANMAARTILTVRTYLMLVLVMALWGSAFASSKLGVSEVPPQVAAFFRFGLGAVVLLALHTTRRGIGGKDLGKVAGLGMLGMFGYNSFFFLALSLAPSADGSVIVPVTAPVITVAVTALLGRRKLTVRSVTGLAVAVAGATVFFIGIPGGGTARLAGDLLFLGAAGCWAGYTILGAPLLSRLPAFTVTTFATTAGALALAVVAVPFFGDVQWSALDAGFWLNQAYLAVLPTALAYVMYYEAVRTVGPATASSAMFLVPVFGLLGAWAVLGESITPVQAIGAAAMLAGAFLATVAKSRSATPQLVPGGSPR</sequence>
<accession>A0A428Z634</accession>
<dbReference type="GO" id="GO:0016020">
    <property type="term" value="C:membrane"/>
    <property type="evidence" value="ECO:0007669"/>
    <property type="project" value="UniProtKB-SubCell"/>
</dbReference>
<feature type="transmembrane region" description="Helical" evidence="7">
    <location>
        <begin position="129"/>
        <end position="147"/>
    </location>
</feature>
<protein>
    <submittedName>
        <fullName evidence="9">EamA family transporter</fullName>
    </submittedName>
</protein>
<dbReference type="PANTHER" id="PTHR32322">
    <property type="entry name" value="INNER MEMBRANE TRANSPORTER"/>
    <property type="match status" value="1"/>
</dbReference>
<evidence type="ECO:0000256" key="4">
    <source>
        <dbReference type="ARBA" id="ARBA00022989"/>
    </source>
</evidence>
<dbReference type="AlphaFoldDB" id="A0A428Z634"/>
<evidence type="ECO:0000256" key="3">
    <source>
        <dbReference type="ARBA" id="ARBA00022692"/>
    </source>
</evidence>
<dbReference type="InterPro" id="IPR037185">
    <property type="entry name" value="EmrE-like"/>
</dbReference>
<reference evidence="9 10" key="1">
    <citation type="submission" date="2018-05" db="EMBL/GenBank/DDBJ databases">
        <title>Evolution of GPA BGCs.</title>
        <authorList>
            <person name="Waglechner N."/>
            <person name="Wright G.D."/>
        </authorList>
    </citation>
    <scope>NUCLEOTIDE SEQUENCE [LARGE SCALE GENOMIC DNA]</scope>
    <source>
        <strain evidence="9 10">A82846</strain>
    </source>
</reference>
<feature type="transmembrane region" description="Helical" evidence="7">
    <location>
        <begin position="246"/>
        <end position="265"/>
    </location>
</feature>
<evidence type="ECO:0000256" key="7">
    <source>
        <dbReference type="SAM" id="Phobius"/>
    </source>
</evidence>
<keyword evidence="4 7" id="KW-1133">Transmembrane helix</keyword>
<evidence type="ECO:0000256" key="1">
    <source>
        <dbReference type="ARBA" id="ARBA00004141"/>
    </source>
</evidence>
<feature type="transmembrane region" description="Helical" evidence="7">
    <location>
        <begin position="186"/>
        <end position="206"/>
    </location>
</feature>
<feature type="transmembrane region" description="Helical" evidence="7">
    <location>
        <begin position="213"/>
        <end position="234"/>
    </location>
</feature>
<dbReference type="InterPro" id="IPR050638">
    <property type="entry name" value="AA-Vitamin_Transporters"/>
</dbReference>
<evidence type="ECO:0000256" key="6">
    <source>
        <dbReference type="SAM" id="MobiDB-lite"/>
    </source>
</evidence>
<dbReference type="OrthoDB" id="5242006at2"/>
<feature type="transmembrane region" description="Helical" evidence="7">
    <location>
        <begin position="277"/>
        <end position="296"/>
    </location>
</feature>
<dbReference type="Proteomes" id="UP000287547">
    <property type="component" value="Unassembled WGS sequence"/>
</dbReference>
<dbReference type="InterPro" id="IPR000620">
    <property type="entry name" value="EamA_dom"/>
</dbReference>
<comment type="subcellular location">
    <subcellularLocation>
        <location evidence="1">Membrane</location>
        <topology evidence="1">Multi-pass membrane protein</topology>
    </subcellularLocation>
</comment>
<dbReference type="Pfam" id="PF00892">
    <property type="entry name" value="EamA"/>
    <property type="match status" value="2"/>
</dbReference>
<dbReference type="PANTHER" id="PTHR32322:SF2">
    <property type="entry name" value="EAMA DOMAIN-CONTAINING PROTEIN"/>
    <property type="match status" value="1"/>
</dbReference>
<feature type="transmembrane region" description="Helical" evidence="7">
    <location>
        <begin position="101"/>
        <end position="123"/>
    </location>
</feature>